<dbReference type="Pfam" id="PF03180">
    <property type="entry name" value="Lipoprotein_9"/>
    <property type="match status" value="1"/>
</dbReference>
<dbReference type="PIRSF" id="PIRSF002854">
    <property type="entry name" value="MetQ"/>
    <property type="match status" value="1"/>
</dbReference>
<dbReference type="InterPro" id="IPR004872">
    <property type="entry name" value="Lipoprotein_NlpA"/>
</dbReference>
<dbReference type="SUPFAM" id="SSF53850">
    <property type="entry name" value="Periplasmic binding protein-like II"/>
    <property type="match status" value="1"/>
</dbReference>
<evidence type="ECO:0000256" key="4">
    <source>
        <dbReference type="ARBA" id="ARBA00023136"/>
    </source>
</evidence>
<dbReference type="PANTHER" id="PTHR30429">
    <property type="entry name" value="D-METHIONINE-BINDING LIPOPROTEIN METQ"/>
    <property type="match status" value="1"/>
</dbReference>
<keyword evidence="6" id="KW-0449">Lipoprotein</keyword>
<accession>A0A2K9NK92</accession>
<keyword evidence="3" id="KW-0732">Signal</keyword>
<dbReference type="Proteomes" id="UP000234752">
    <property type="component" value="Plasmid unnamed1"/>
</dbReference>
<dbReference type="NCBIfam" id="TIGR00363">
    <property type="entry name" value="MetQ/NlpA family lipoprotein"/>
    <property type="match status" value="1"/>
</dbReference>
<evidence type="ECO:0000256" key="5">
    <source>
        <dbReference type="ARBA" id="ARBA00023139"/>
    </source>
</evidence>
<proteinExistence type="inferred from homology"/>
<comment type="similarity">
    <text evidence="2">Belongs to the NlpA lipoprotein family.</text>
</comment>
<dbReference type="CDD" id="cd13598">
    <property type="entry name" value="PBP2_lipoprotein_IlpA_like"/>
    <property type="match status" value="1"/>
</dbReference>
<dbReference type="Gene3D" id="3.40.190.10">
    <property type="entry name" value="Periplasmic binding protein-like II"/>
    <property type="match status" value="2"/>
</dbReference>
<keyword evidence="7" id="KW-0614">Plasmid</keyword>
<dbReference type="OrthoDB" id="9812878at2"/>
<protein>
    <submittedName>
        <fullName evidence="7">Metal ABC transporter substrate-binding protein</fullName>
    </submittedName>
</protein>
<dbReference type="AlphaFoldDB" id="A0A2K9NK92"/>
<comment type="subcellular location">
    <subcellularLocation>
        <location evidence="1">Membrane</location>
        <topology evidence="1">Lipid-anchor</topology>
    </subcellularLocation>
</comment>
<organism evidence="7 8">
    <name type="scientific">Niveispirillum cyanobacteriorum</name>
    <dbReference type="NCBI Taxonomy" id="1612173"/>
    <lineage>
        <taxon>Bacteria</taxon>
        <taxon>Pseudomonadati</taxon>
        <taxon>Pseudomonadota</taxon>
        <taxon>Alphaproteobacteria</taxon>
        <taxon>Rhodospirillales</taxon>
        <taxon>Azospirillaceae</taxon>
        <taxon>Niveispirillum</taxon>
    </lineage>
</organism>
<evidence type="ECO:0000313" key="8">
    <source>
        <dbReference type="Proteomes" id="UP000234752"/>
    </source>
</evidence>
<name>A0A2K9NK92_9PROT</name>
<dbReference type="RefSeq" id="WP_102115001.1">
    <property type="nucleotide sequence ID" value="NZ_BMGN01000001.1"/>
</dbReference>
<evidence type="ECO:0000256" key="1">
    <source>
        <dbReference type="ARBA" id="ARBA00004635"/>
    </source>
</evidence>
<dbReference type="KEGG" id="ncb:C0V82_24400"/>
<evidence type="ECO:0000256" key="3">
    <source>
        <dbReference type="ARBA" id="ARBA00022729"/>
    </source>
</evidence>
<reference evidence="7 8" key="1">
    <citation type="submission" date="2017-12" db="EMBL/GenBank/DDBJ databases">
        <title>Genomes of bacteria within cyanobacterial aggregates.</title>
        <authorList>
            <person name="Cai H."/>
        </authorList>
    </citation>
    <scope>NUCLEOTIDE SEQUENCE [LARGE SCALE GENOMIC DNA]</scope>
    <source>
        <strain evidence="7 8">TH16</strain>
        <plasmid evidence="7 8">unnamed1</plasmid>
    </source>
</reference>
<keyword evidence="5" id="KW-0564">Palmitate</keyword>
<evidence type="ECO:0000256" key="2">
    <source>
        <dbReference type="ARBA" id="ARBA00008973"/>
    </source>
</evidence>
<evidence type="ECO:0000313" key="7">
    <source>
        <dbReference type="EMBL" id="AUN33490.1"/>
    </source>
</evidence>
<evidence type="ECO:0000256" key="6">
    <source>
        <dbReference type="ARBA" id="ARBA00023288"/>
    </source>
</evidence>
<sequence>MRISALLAVTTALLAAALPAQAEKVRIGVTPGPHAQIMEVVKKEAKAQGLDLEVLEFSDYVVPNAALDSGDLDANSFQHQPYLDNQIADRGFKLVSVGKSVTFPLGIFAAKAKSLDALPKGAKVAIPNDPTNGGRALLLLSHEGVIGVDPKAGLKATVLDITQNPKNLKIVELDAAQLPRSLGDVDAAAINGNYALEAGLDPVKDAIAREPANGPYANVIVVRAADKEKPWVKKLVAVYNSAPVKTFIETTFKGAVVPAW</sequence>
<dbReference type="EMBL" id="CP025613">
    <property type="protein sequence ID" value="AUN33490.1"/>
    <property type="molecule type" value="Genomic_DNA"/>
</dbReference>
<gene>
    <name evidence="7" type="ORF">C0V82_24400</name>
</gene>
<keyword evidence="4" id="KW-0472">Membrane</keyword>
<dbReference type="GO" id="GO:0016020">
    <property type="term" value="C:membrane"/>
    <property type="evidence" value="ECO:0007669"/>
    <property type="project" value="UniProtKB-SubCell"/>
</dbReference>
<dbReference type="PANTHER" id="PTHR30429:SF1">
    <property type="entry name" value="D-METHIONINE-BINDING LIPOPROTEIN METQ-RELATED"/>
    <property type="match status" value="1"/>
</dbReference>
<keyword evidence="8" id="KW-1185">Reference proteome</keyword>
<geneLocation type="plasmid" evidence="7 8">
    <name>unnamed1</name>
</geneLocation>